<dbReference type="InterPro" id="IPR036188">
    <property type="entry name" value="FAD/NAD-bd_sf"/>
</dbReference>
<keyword evidence="2" id="KW-1185">Reference proteome</keyword>
<organism evidence="1 2">
    <name type="scientific">Asticcacaulis machinosus</name>
    <dbReference type="NCBI Taxonomy" id="2984211"/>
    <lineage>
        <taxon>Bacteria</taxon>
        <taxon>Pseudomonadati</taxon>
        <taxon>Pseudomonadota</taxon>
        <taxon>Alphaproteobacteria</taxon>
        <taxon>Caulobacterales</taxon>
        <taxon>Caulobacteraceae</taxon>
        <taxon>Asticcacaulis</taxon>
    </lineage>
</organism>
<accession>A0ABT5HGR6</accession>
<dbReference type="PANTHER" id="PTHR43747:SF4">
    <property type="entry name" value="FLAVIN-DEPENDENT TRYPTOPHAN HALOGENASE"/>
    <property type="match status" value="1"/>
</dbReference>
<sequence>METIRNIVIVGGGTAGWMTAAALSKILGPQYADITLVESEDIGTVGVGEATIPQINIFNRLLGLKEDDFIRQTNGTFKLGIEFVDWARKGHSYFHPFGPYGFDMKGVSFHAFWQKLQTLGVSDSISDYNLQAVAARDGKFMRPVQVENSPLSTIAYAFHFDAGLYAKFLRRFSEGLGAQRIEGRIVSADKNADTGFLEAVVLNDGRRIEGDLFIDCSGFRGLLIGQQMGVGYEDWSKWLPNNRAWAVPTERVPSRSEALGQNKYANPTPYTRSTAREAGWQWRIPLQHRTGNGYVFSNNFIDEQAAMDTLLQNLDAKPLKDPMLIKFQGGHRHKFWEKNVVAIGLASGFMEPLESTSIHLIQVGIAKLLQMFPDKGFEQADINRYNMMSVREYEYIRDFLVLHFNQTERDDSEYWRYCRNMELPPRLQEKYDLFQSRGRIFRENEELFNDTSWFAVMVGQGMTWRGYDPVADVMTDEDVKRQLFGIKDAIRKSSDYMPTHEDFIRANCAMDAPVEVMSQLA</sequence>
<dbReference type="Proteomes" id="UP001218579">
    <property type="component" value="Unassembled WGS sequence"/>
</dbReference>
<dbReference type="PIRSF" id="PIRSF011396">
    <property type="entry name" value="Trp_halogenase"/>
    <property type="match status" value="1"/>
</dbReference>
<dbReference type="InterPro" id="IPR006905">
    <property type="entry name" value="Flavin_halogenase"/>
</dbReference>
<dbReference type="EMBL" id="JAQQKV010000001">
    <property type="protein sequence ID" value="MDC7675439.1"/>
    <property type="molecule type" value="Genomic_DNA"/>
</dbReference>
<evidence type="ECO:0000313" key="1">
    <source>
        <dbReference type="EMBL" id="MDC7675439.1"/>
    </source>
</evidence>
<dbReference type="RefSeq" id="WP_272743749.1">
    <property type="nucleotide sequence ID" value="NZ_JAQQKV010000001.1"/>
</dbReference>
<dbReference type="Pfam" id="PF04820">
    <property type="entry name" value="Trp_halogenase"/>
    <property type="match status" value="1"/>
</dbReference>
<gene>
    <name evidence="1" type="ORF">PQU98_04820</name>
</gene>
<dbReference type="Gene3D" id="3.50.50.60">
    <property type="entry name" value="FAD/NAD(P)-binding domain"/>
    <property type="match status" value="1"/>
</dbReference>
<dbReference type="SUPFAM" id="SSF51905">
    <property type="entry name" value="FAD/NAD(P)-binding domain"/>
    <property type="match status" value="1"/>
</dbReference>
<proteinExistence type="predicted"/>
<evidence type="ECO:0000313" key="2">
    <source>
        <dbReference type="Proteomes" id="UP001218579"/>
    </source>
</evidence>
<name>A0ABT5HGR6_9CAUL</name>
<dbReference type="PANTHER" id="PTHR43747">
    <property type="entry name" value="FAD-BINDING PROTEIN"/>
    <property type="match status" value="1"/>
</dbReference>
<protein>
    <submittedName>
        <fullName evidence="1">Tryptophan 7-halogenase</fullName>
    </submittedName>
</protein>
<dbReference type="InterPro" id="IPR050816">
    <property type="entry name" value="Flavin-dep_Halogenase_NPB"/>
</dbReference>
<comment type="caution">
    <text evidence="1">The sequence shown here is derived from an EMBL/GenBank/DDBJ whole genome shotgun (WGS) entry which is preliminary data.</text>
</comment>
<dbReference type="InterPro" id="IPR033856">
    <property type="entry name" value="Trp_halogen"/>
</dbReference>
<reference evidence="1 2" key="1">
    <citation type="submission" date="2023-01" db="EMBL/GenBank/DDBJ databases">
        <title>Novel species of the genus Asticcacaulis isolated from rivers.</title>
        <authorList>
            <person name="Lu H."/>
        </authorList>
    </citation>
    <scope>NUCLEOTIDE SEQUENCE [LARGE SCALE GENOMIC DNA]</scope>
    <source>
        <strain evidence="1 2">LKC15W</strain>
    </source>
</reference>